<reference evidence="1 2" key="1">
    <citation type="submission" date="2019-02" db="EMBL/GenBank/DDBJ databases">
        <title>Hansschlegelia quercus sp. nov., a novel methylotrophic bacterium from buds of oak (Quercus robur L.).</title>
        <authorList>
            <person name="Agafonova N.V."/>
            <person name="Kaparullina E.N."/>
            <person name="Grouzdev D.S."/>
            <person name="Doronina N.V."/>
        </authorList>
    </citation>
    <scope>NUCLEOTIDE SEQUENCE [LARGE SCALE GENOMIC DNA]</scope>
    <source>
        <strain evidence="1 2">Dub</strain>
    </source>
</reference>
<proteinExistence type="predicted"/>
<protein>
    <submittedName>
        <fullName evidence="1">Dodecin domain-containing protein</fullName>
    </submittedName>
</protein>
<dbReference type="Pfam" id="PF07311">
    <property type="entry name" value="Dodecin"/>
    <property type="match status" value="1"/>
</dbReference>
<organism evidence="1 2">
    <name type="scientific">Hansschlegelia quercus</name>
    <dbReference type="NCBI Taxonomy" id="2528245"/>
    <lineage>
        <taxon>Bacteria</taxon>
        <taxon>Pseudomonadati</taxon>
        <taxon>Pseudomonadota</taxon>
        <taxon>Alphaproteobacteria</taxon>
        <taxon>Hyphomicrobiales</taxon>
        <taxon>Methylopilaceae</taxon>
        <taxon>Hansschlegelia</taxon>
    </lineage>
</organism>
<dbReference type="NCBIfam" id="NF043052">
    <property type="entry name" value="DodecBact"/>
    <property type="match status" value="1"/>
</dbReference>
<name>A0A4Q9GL44_9HYPH</name>
<sequence length="73" mass="8000">MSKHTYKIIEIVGSSPSSIDDAIKTAVADAAKTVRNIGWFEVVETRGHVEGGQVAHFQVTLKIGFTLDDPERM</sequence>
<dbReference type="Proteomes" id="UP000291613">
    <property type="component" value="Unassembled WGS sequence"/>
</dbReference>
<comment type="caution">
    <text evidence="1">The sequence shown here is derived from an EMBL/GenBank/DDBJ whole genome shotgun (WGS) entry which is preliminary data.</text>
</comment>
<dbReference type="InterPro" id="IPR036694">
    <property type="entry name" value="Dodecin-like_sf"/>
</dbReference>
<keyword evidence="2" id="KW-1185">Reference proteome</keyword>
<dbReference type="SUPFAM" id="SSF89807">
    <property type="entry name" value="Dodecin-like"/>
    <property type="match status" value="1"/>
</dbReference>
<evidence type="ECO:0000313" key="2">
    <source>
        <dbReference type="Proteomes" id="UP000291613"/>
    </source>
</evidence>
<accession>A0A4Q9GL44</accession>
<dbReference type="InterPro" id="IPR050049">
    <property type="entry name" value="Dodecin_bact"/>
</dbReference>
<dbReference type="InterPro" id="IPR025543">
    <property type="entry name" value="Dodecin-like"/>
</dbReference>
<evidence type="ECO:0000313" key="1">
    <source>
        <dbReference type="EMBL" id="TBN55043.1"/>
    </source>
</evidence>
<dbReference type="PANTHER" id="PTHR39324">
    <property type="entry name" value="CALCIUM DODECIN"/>
    <property type="match status" value="1"/>
</dbReference>
<dbReference type="Gene3D" id="3.30.1660.10">
    <property type="entry name" value="Flavin-binding protein dodecin"/>
    <property type="match status" value="1"/>
</dbReference>
<dbReference type="EMBL" id="SIUB01000001">
    <property type="protein sequence ID" value="TBN55043.1"/>
    <property type="molecule type" value="Genomic_DNA"/>
</dbReference>
<dbReference type="OrthoDB" id="9805889at2"/>
<dbReference type="InterPro" id="IPR009923">
    <property type="entry name" value="Dodecin"/>
</dbReference>
<dbReference type="PANTHER" id="PTHR39324:SF1">
    <property type="entry name" value="CALCIUM DODECIN"/>
    <property type="match status" value="1"/>
</dbReference>
<gene>
    <name evidence="1" type="ORF">EYR15_02560</name>
</gene>
<dbReference type="AlphaFoldDB" id="A0A4Q9GL44"/>
<dbReference type="RefSeq" id="WP_131001294.1">
    <property type="nucleotide sequence ID" value="NZ_JBHSZR010000002.1"/>
</dbReference>